<keyword evidence="7" id="KW-0539">Nucleus</keyword>
<evidence type="ECO:0000259" key="9">
    <source>
        <dbReference type="PROSITE" id="PS51133"/>
    </source>
</evidence>
<evidence type="ECO:0000256" key="2">
    <source>
        <dbReference type="ARBA" id="ARBA00018784"/>
    </source>
</evidence>
<dbReference type="SUPFAM" id="SSF48695">
    <property type="entry name" value="Multiheme cytochromes"/>
    <property type="match status" value="1"/>
</dbReference>
<evidence type="ECO:0000256" key="3">
    <source>
        <dbReference type="ARBA" id="ARBA00022478"/>
    </source>
</evidence>
<evidence type="ECO:0000256" key="6">
    <source>
        <dbReference type="ARBA" id="ARBA00022833"/>
    </source>
</evidence>
<dbReference type="Proteomes" id="UP000886520">
    <property type="component" value="Chromosome 20"/>
</dbReference>
<accession>A0A9D4UBD2</accession>
<dbReference type="GO" id="GO:0006363">
    <property type="term" value="P:termination of RNA polymerase I transcription"/>
    <property type="evidence" value="ECO:0007669"/>
    <property type="project" value="TreeGrafter"/>
</dbReference>
<dbReference type="SUPFAM" id="SSF57783">
    <property type="entry name" value="Zinc beta-ribbon"/>
    <property type="match status" value="1"/>
</dbReference>
<dbReference type="InterPro" id="IPR012164">
    <property type="entry name" value="Rpa12/Rpb9/Rpc10/TFS"/>
</dbReference>
<dbReference type="PROSITE" id="PS51133">
    <property type="entry name" value="ZF_TFIIS_2"/>
    <property type="match status" value="1"/>
</dbReference>
<dbReference type="InterPro" id="IPR001222">
    <property type="entry name" value="Znf_TFIIS"/>
</dbReference>
<evidence type="ECO:0000256" key="1">
    <source>
        <dbReference type="ARBA" id="ARBA00004604"/>
    </source>
</evidence>
<dbReference type="GO" id="GO:0003899">
    <property type="term" value="F:DNA-directed RNA polymerase activity"/>
    <property type="evidence" value="ECO:0007669"/>
    <property type="project" value="InterPro"/>
</dbReference>
<keyword evidence="3" id="KW-0804">Transcription</keyword>
<keyword evidence="5 8" id="KW-0863">Zinc-finger</keyword>
<feature type="domain" description="TFIIS-type" evidence="9">
    <location>
        <begin position="206"/>
        <end position="246"/>
    </location>
</feature>
<organism evidence="10 11">
    <name type="scientific">Adiantum capillus-veneris</name>
    <name type="common">Maidenhair fern</name>
    <dbReference type="NCBI Taxonomy" id="13818"/>
    <lineage>
        <taxon>Eukaryota</taxon>
        <taxon>Viridiplantae</taxon>
        <taxon>Streptophyta</taxon>
        <taxon>Embryophyta</taxon>
        <taxon>Tracheophyta</taxon>
        <taxon>Polypodiopsida</taxon>
        <taxon>Polypodiidae</taxon>
        <taxon>Polypodiales</taxon>
        <taxon>Pteridineae</taxon>
        <taxon>Pteridaceae</taxon>
        <taxon>Vittarioideae</taxon>
        <taxon>Adiantum</taxon>
    </lineage>
</organism>
<dbReference type="AlphaFoldDB" id="A0A9D4UBD2"/>
<gene>
    <name evidence="10" type="ORF">GOP47_0020764</name>
</gene>
<evidence type="ECO:0000256" key="7">
    <source>
        <dbReference type="ARBA" id="ARBA00023242"/>
    </source>
</evidence>
<dbReference type="PANTHER" id="PTHR11239">
    <property type="entry name" value="DNA-DIRECTED RNA POLYMERASE"/>
    <property type="match status" value="1"/>
</dbReference>
<dbReference type="InterPro" id="IPR036280">
    <property type="entry name" value="Multihaem_cyt_sf"/>
</dbReference>
<sequence length="310" mass="35564">MAMDLKEVLFSDLVQKETYYLRVVVHDIKTLGFTEKLLGPFFYIHPKLVAMENSTQALSSRHSLANTRPPIKLWLTESPNAPRHSIANTRPPIKLWLKTFSQSGLSRRLSAFFDGIELILQQMESYASLFCSLCGTLLSFDSDVAAACPLCHSQKDTKGMLGKQFWYRTTSEDLIRRLGIEPLVKPSSRNKQTEEDAEDAPQRAVVNDECPKCHNPQLEYYTRQLRSADEGQTVFYECPNCHHKNSITSHSIWVTRERAFERSESLDVLQCIVKGMLRFEQQLNICWYGKFCAPSATYSFLLDVIFFVNN</sequence>
<evidence type="ECO:0000256" key="4">
    <source>
        <dbReference type="ARBA" id="ARBA00022723"/>
    </source>
</evidence>
<dbReference type="EMBL" id="JABFUD020000020">
    <property type="protein sequence ID" value="KAI5064094.1"/>
    <property type="molecule type" value="Genomic_DNA"/>
</dbReference>
<proteinExistence type="predicted"/>
<dbReference type="GO" id="GO:0003676">
    <property type="term" value="F:nucleic acid binding"/>
    <property type="evidence" value="ECO:0007669"/>
    <property type="project" value="InterPro"/>
</dbReference>
<dbReference type="GO" id="GO:0008270">
    <property type="term" value="F:zinc ion binding"/>
    <property type="evidence" value="ECO:0007669"/>
    <property type="project" value="UniProtKB-KW"/>
</dbReference>
<name>A0A9D4UBD2_ADICA</name>
<keyword evidence="3" id="KW-0240">DNA-directed RNA polymerase</keyword>
<dbReference type="PANTHER" id="PTHR11239:SF14">
    <property type="entry name" value="DNA-DIRECTED RNA POLYMERASE I SUBUNIT RPA12"/>
    <property type="match status" value="1"/>
</dbReference>
<dbReference type="InterPro" id="IPR034004">
    <property type="entry name" value="Zn_ribbon_RPA12_C"/>
</dbReference>
<comment type="caution">
    <text evidence="10">The sequence shown here is derived from an EMBL/GenBank/DDBJ whole genome shotgun (WGS) entry which is preliminary data.</text>
</comment>
<keyword evidence="6" id="KW-0862">Zinc</keyword>
<dbReference type="OrthoDB" id="10056816at2759"/>
<evidence type="ECO:0000256" key="5">
    <source>
        <dbReference type="ARBA" id="ARBA00022771"/>
    </source>
</evidence>
<dbReference type="Gene3D" id="2.20.25.10">
    <property type="match status" value="1"/>
</dbReference>
<dbReference type="GO" id="GO:0005736">
    <property type="term" value="C:RNA polymerase I complex"/>
    <property type="evidence" value="ECO:0007669"/>
    <property type="project" value="TreeGrafter"/>
</dbReference>
<dbReference type="SMART" id="SM00440">
    <property type="entry name" value="ZnF_C2C2"/>
    <property type="match status" value="1"/>
</dbReference>
<dbReference type="CDD" id="cd10507">
    <property type="entry name" value="Zn-ribbon_RPA12"/>
    <property type="match status" value="1"/>
</dbReference>
<keyword evidence="4" id="KW-0479">Metal-binding</keyword>
<dbReference type="Pfam" id="PF01096">
    <property type="entry name" value="Zn_ribbon_TFIIS"/>
    <property type="match status" value="1"/>
</dbReference>
<evidence type="ECO:0000256" key="8">
    <source>
        <dbReference type="PROSITE-ProRule" id="PRU00472"/>
    </source>
</evidence>
<evidence type="ECO:0000313" key="11">
    <source>
        <dbReference type="Proteomes" id="UP000886520"/>
    </source>
</evidence>
<reference evidence="10" key="1">
    <citation type="submission" date="2021-01" db="EMBL/GenBank/DDBJ databases">
        <title>Adiantum capillus-veneris genome.</title>
        <authorList>
            <person name="Fang Y."/>
            <person name="Liao Q."/>
        </authorList>
    </citation>
    <scope>NUCLEOTIDE SEQUENCE</scope>
    <source>
        <strain evidence="10">H3</strain>
        <tissue evidence="10">Leaf</tissue>
    </source>
</reference>
<evidence type="ECO:0000313" key="10">
    <source>
        <dbReference type="EMBL" id="KAI5064094.1"/>
    </source>
</evidence>
<keyword evidence="11" id="KW-1185">Reference proteome</keyword>
<protein>
    <recommendedName>
        <fullName evidence="2">DNA-directed RNA polymerase I subunit RPA12</fullName>
    </recommendedName>
</protein>
<comment type="subcellular location">
    <subcellularLocation>
        <location evidence="1">Nucleus</location>
        <location evidence="1">Nucleolus</location>
    </subcellularLocation>
</comment>